<protein>
    <submittedName>
        <fullName evidence="1">Phosphoenolpyruvate/phosphate translocator chloroplastic-like</fullName>
    </submittedName>
</protein>
<accession>A0ACC1XM14</accession>
<name>A0ACC1XM14_MELAZ</name>
<comment type="caution">
    <text evidence="1">The sequence shown here is derived from an EMBL/GenBank/DDBJ whole genome shotgun (WGS) entry which is preliminary data.</text>
</comment>
<keyword evidence="2" id="KW-1185">Reference proteome</keyword>
<organism evidence="1 2">
    <name type="scientific">Melia azedarach</name>
    <name type="common">Chinaberry tree</name>
    <dbReference type="NCBI Taxonomy" id="155640"/>
    <lineage>
        <taxon>Eukaryota</taxon>
        <taxon>Viridiplantae</taxon>
        <taxon>Streptophyta</taxon>
        <taxon>Embryophyta</taxon>
        <taxon>Tracheophyta</taxon>
        <taxon>Spermatophyta</taxon>
        <taxon>Magnoliopsida</taxon>
        <taxon>eudicotyledons</taxon>
        <taxon>Gunneridae</taxon>
        <taxon>Pentapetalae</taxon>
        <taxon>rosids</taxon>
        <taxon>malvids</taxon>
        <taxon>Sapindales</taxon>
        <taxon>Meliaceae</taxon>
        <taxon>Melia</taxon>
    </lineage>
</organism>
<evidence type="ECO:0000313" key="1">
    <source>
        <dbReference type="EMBL" id="KAJ4712353.1"/>
    </source>
</evidence>
<reference evidence="1 2" key="1">
    <citation type="journal article" date="2023" name="Science">
        <title>Complex scaffold remodeling in plant triterpene biosynthesis.</title>
        <authorList>
            <person name="De La Pena R."/>
            <person name="Hodgson H."/>
            <person name="Liu J.C."/>
            <person name="Stephenson M.J."/>
            <person name="Martin A.C."/>
            <person name="Owen C."/>
            <person name="Harkess A."/>
            <person name="Leebens-Mack J."/>
            <person name="Jimenez L.E."/>
            <person name="Osbourn A."/>
            <person name="Sattely E.S."/>
        </authorList>
    </citation>
    <scope>NUCLEOTIDE SEQUENCE [LARGE SCALE GENOMIC DNA]</scope>
    <source>
        <strain evidence="2">cv. JPN11</strain>
        <tissue evidence="1">Leaf</tissue>
    </source>
</reference>
<proteinExistence type="predicted"/>
<gene>
    <name evidence="1" type="ORF">OWV82_014608</name>
</gene>
<evidence type="ECO:0000313" key="2">
    <source>
        <dbReference type="Proteomes" id="UP001164539"/>
    </source>
</evidence>
<dbReference type="EMBL" id="CM051401">
    <property type="protein sequence ID" value="KAJ4712353.1"/>
    <property type="molecule type" value="Genomic_DNA"/>
</dbReference>
<dbReference type="Proteomes" id="UP001164539">
    <property type="component" value="Chromosome 8"/>
</dbReference>
<sequence>MQSAALFTASPSLPFLKPRKLSPNPRLGPVLCSSKRHDLTASPNVVSCSPSLPPRRSWSLCSSPSSVFRPWTSVPLRDPQTVDQFEVRATAVPESAGGEEEKSSSLVKTLELGFLFGLWYLFNIYFNIYNKQVLKVFHYPVTVTAVQFAVGTVLVSFMWIFNLYKRPKISRFTACSYCPSGSGAHIGQPLYKYESRKSCCFIHSHN</sequence>